<feature type="transmembrane region" description="Helical" evidence="4">
    <location>
        <begin position="193"/>
        <end position="215"/>
    </location>
</feature>
<comment type="similarity">
    <text evidence="2">Belongs to the methyl-accepting chemotaxis (MCP) protein family.</text>
</comment>
<dbReference type="PRINTS" id="PR00260">
    <property type="entry name" value="CHEMTRNSDUCR"/>
</dbReference>
<dbReference type="PANTHER" id="PTHR43531:SF11">
    <property type="entry name" value="METHYL-ACCEPTING CHEMOTAXIS PROTEIN 3"/>
    <property type="match status" value="1"/>
</dbReference>
<dbReference type="PANTHER" id="PTHR43531">
    <property type="entry name" value="PROTEIN ICFG"/>
    <property type="match status" value="1"/>
</dbReference>
<dbReference type="Proteomes" id="UP001526430">
    <property type="component" value="Unassembled WGS sequence"/>
</dbReference>
<dbReference type="Pfam" id="PF00015">
    <property type="entry name" value="MCPsignal"/>
    <property type="match status" value="1"/>
</dbReference>
<gene>
    <name evidence="7" type="ORF">OF850_04610</name>
</gene>
<evidence type="ECO:0000313" key="7">
    <source>
        <dbReference type="EMBL" id="MCW8084898.1"/>
    </source>
</evidence>
<proteinExistence type="inferred from homology"/>
<reference evidence="7 8" key="1">
    <citation type="submission" date="2022-10" db="EMBL/GenBank/DDBJ databases">
        <title>Roseococcus glaciei nov., sp. nov., isolated from glacier.</title>
        <authorList>
            <person name="Liu Q."/>
            <person name="Xin Y.-H."/>
        </authorList>
    </citation>
    <scope>NUCLEOTIDE SEQUENCE [LARGE SCALE GENOMIC DNA]</scope>
    <source>
        <strain evidence="7 8">MDT2-1-1</strain>
    </source>
</reference>
<keyword evidence="4" id="KW-1133">Transmembrane helix</keyword>
<feature type="transmembrane region" description="Helical" evidence="4">
    <location>
        <begin position="15"/>
        <end position="37"/>
    </location>
</feature>
<dbReference type="InterPro" id="IPR003660">
    <property type="entry name" value="HAMP_dom"/>
</dbReference>
<feature type="domain" description="HAMP" evidence="6">
    <location>
        <begin position="215"/>
        <end position="265"/>
    </location>
</feature>
<dbReference type="InterPro" id="IPR004089">
    <property type="entry name" value="MCPsignal_dom"/>
</dbReference>
<keyword evidence="3" id="KW-0807">Transducer</keyword>
<sequence>MQQGTGFFGRIGTRAAIVLLLMLAVLAFLAGSALVLLHRQGAIIERMGVHDRAAIAAVDDFSNDVADFAQGFAAVLAGALPPTVTAPRMKRNADGILESYETLANLLGNRLDRVVAEGARDMALRMRELGDRVADAFARRARAEWGPLQEEWLDVVVAFNRLATDARRISKQDADESLVEANRLREQGQRATLLGVLMGLVGLGLVWVVLVVMTVKPLGGVASSMRHLAAGDAEVDIPGTDRKDQVGEMARAVAVFRANLAETRRLMDQALEGSRRTAIVTTQASQAIGQVSEGSLTQLSELRQVSDALSHTSQAVSDVGRSTQTARDTASEARRLLQASLEKVRLLVETVDAVGEDTERVTRIAATIGKIATQTNILAINAAIEAARAGEHGRGLAVVAEEVRQLAASTEALAQEIAEVVLQAGRRTREGAGAAAAVGASMDDFERLTEETARLAASIAVAMEQQQTTIASLDERVATLTRIGQGNATAAEEITVTMIDLSRLAAESRAAVENMAAGRA</sequence>
<dbReference type="SUPFAM" id="SSF58104">
    <property type="entry name" value="Methyl-accepting chemotaxis protein (MCP) signaling domain"/>
    <property type="match status" value="1"/>
</dbReference>
<dbReference type="PROSITE" id="PS50111">
    <property type="entry name" value="CHEMOTAXIS_TRANSDUC_2"/>
    <property type="match status" value="1"/>
</dbReference>
<evidence type="ECO:0000259" key="6">
    <source>
        <dbReference type="PROSITE" id="PS50885"/>
    </source>
</evidence>
<accession>A0ABT3NRV7</accession>
<dbReference type="EMBL" id="JAPFQI010000001">
    <property type="protein sequence ID" value="MCW8084898.1"/>
    <property type="molecule type" value="Genomic_DNA"/>
</dbReference>
<feature type="domain" description="Methyl-accepting transducer" evidence="5">
    <location>
        <begin position="273"/>
        <end position="502"/>
    </location>
</feature>
<dbReference type="Gene3D" id="1.10.287.950">
    <property type="entry name" value="Methyl-accepting chemotaxis protein"/>
    <property type="match status" value="1"/>
</dbReference>
<dbReference type="SMART" id="SM00304">
    <property type="entry name" value="HAMP"/>
    <property type="match status" value="1"/>
</dbReference>
<evidence type="ECO:0000256" key="3">
    <source>
        <dbReference type="PROSITE-ProRule" id="PRU00284"/>
    </source>
</evidence>
<keyword evidence="1" id="KW-0145">Chemotaxis</keyword>
<dbReference type="PROSITE" id="PS50885">
    <property type="entry name" value="HAMP"/>
    <property type="match status" value="1"/>
</dbReference>
<protein>
    <submittedName>
        <fullName evidence="7">Methyl-accepting chemotaxis protein</fullName>
    </submittedName>
</protein>
<keyword evidence="4" id="KW-0472">Membrane</keyword>
<evidence type="ECO:0000259" key="5">
    <source>
        <dbReference type="PROSITE" id="PS50111"/>
    </source>
</evidence>
<dbReference type="RefSeq" id="WP_301588669.1">
    <property type="nucleotide sequence ID" value="NZ_JAPFQI010000001.1"/>
</dbReference>
<comment type="caution">
    <text evidence="7">The sequence shown here is derived from an EMBL/GenBank/DDBJ whole genome shotgun (WGS) entry which is preliminary data.</text>
</comment>
<keyword evidence="4" id="KW-0812">Transmembrane</keyword>
<dbReference type="Pfam" id="PF00672">
    <property type="entry name" value="HAMP"/>
    <property type="match status" value="1"/>
</dbReference>
<evidence type="ECO:0000256" key="1">
    <source>
        <dbReference type="ARBA" id="ARBA00022500"/>
    </source>
</evidence>
<name>A0ABT3NRV7_9PROT</name>
<evidence type="ECO:0000256" key="4">
    <source>
        <dbReference type="SAM" id="Phobius"/>
    </source>
</evidence>
<organism evidence="7 8">
    <name type="scientific">Sabulicella glaciei</name>
    <dbReference type="NCBI Taxonomy" id="2984948"/>
    <lineage>
        <taxon>Bacteria</taxon>
        <taxon>Pseudomonadati</taxon>
        <taxon>Pseudomonadota</taxon>
        <taxon>Alphaproteobacteria</taxon>
        <taxon>Acetobacterales</taxon>
        <taxon>Acetobacteraceae</taxon>
        <taxon>Sabulicella</taxon>
    </lineage>
</organism>
<evidence type="ECO:0000256" key="2">
    <source>
        <dbReference type="ARBA" id="ARBA00029447"/>
    </source>
</evidence>
<dbReference type="Gene3D" id="6.10.340.10">
    <property type="match status" value="1"/>
</dbReference>
<keyword evidence="8" id="KW-1185">Reference proteome</keyword>
<dbReference type="SMART" id="SM00283">
    <property type="entry name" value="MA"/>
    <property type="match status" value="1"/>
</dbReference>
<dbReference type="InterPro" id="IPR051310">
    <property type="entry name" value="MCP_chemotaxis"/>
</dbReference>
<evidence type="ECO:0000313" key="8">
    <source>
        <dbReference type="Proteomes" id="UP001526430"/>
    </source>
</evidence>
<dbReference type="InterPro" id="IPR004090">
    <property type="entry name" value="Chemotax_Me-accpt_rcpt"/>
</dbReference>